<feature type="signal peptide" evidence="7">
    <location>
        <begin position="1"/>
        <end position="23"/>
    </location>
</feature>
<dbReference type="EMBL" id="JAULSC010000005">
    <property type="protein sequence ID" value="MDO3395639.1"/>
    <property type="molecule type" value="Genomic_DNA"/>
</dbReference>
<dbReference type="InterPro" id="IPR032694">
    <property type="entry name" value="CopC/D"/>
</dbReference>
<feature type="region of interest" description="Disordered" evidence="5">
    <location>
        <begin position="119"/>
        <end position="149"/>
    </location>
</feature>
<dbReference type="InterPro" id="IPR014755">
    <property type="entry name" value="Cu-Rt/internalin_Ig-like"/>
</dbReference>
<feature type="compositionally biased region" description="Polar residues" evidence="5">
    <location>
        <begin position="56"/>
        <end position="66"/>
    </location>
</feature>
<dbReference type="InterPro" id="IPR014756">
    <property type="entry name" value="Ig_E-set"/>
</dbReference>
<proteinExistence type="predicted"/>
<keyword evidence="4" id="KW-0186">Copper</keyword>
<evidence type="ECO:0000259" key="8">
    <source>
        <dbReference type="Pfam" id="PF04234"/>
    </source>
</evidence>
<evidence type="ECO:0000256" key="3">
    <source>
        <dbReference type="ARBA" id="ARBA00022729"/>
    </source>
</evidence>
<dbReference type="RefSeq" id="WP_302707085.1">
    <property type="nucleotide sequence ID" value="NZ_JAULSC010000005.1"/>
</dbReference>
<organism evidence="9 10">
    <name type="scientific">Nocardioides cremeus</name>
    <dbReference type="NCBI Taxonomy" id="3058044"/>
    <lineage>
        <taxon>Bacteria</taxon>
        <taxon>Bacillati</taxon>
        <taxon>Actinomycetota</taxon>
        <taxon>Actinomycetes</taxon>
        <taxon>Propionibacteriales</taxon>
        <taxon>Nocardioidaceae</taxon>
        <taxon>Nocardioides</taxon>
    </lineage>
</organism>
<keyword evidence="6" id="KW-1133">Transmembrane helix</keyword>
<feature type="domain" description="CopC" evidence="8">
    <location>
        <begin position="24"/>
        <end position="114"/>
    </location>
</feature>
<feature type="transmembrane region" description="Helical" evidence="6">
    <location>
        <begin position="156"/>
        <end position="175"/>
    </location>
</feature>
<keyword evidence="3 7" id="KW-0732">Signal</keyword>
<reference evidence="9" key="1">
    <citation type="submission" date="2023-06" db="EMBL/GenBank/DDBJ databases">
        <title>Genome sequence of Nocardioides sp. SOB44.</title>
        <authorList>
            <person name="Zhang G."/>
        </authorList>
    </citation>
    <scope>NUCLEOTIDE SEQUENCE</scope>
    <source>
        <strain evidence="9">SOB44</strain>
    </source>
</reference>
<feature type="region of interest" description="Disordered" evidence="5">
    <location>
        <begin position="48"/>
        <end position="70"/>
    </location>
</feature>
<dbReference type="Pfam" id="PF04234">
    <property type="entry name" value="CopC"/>
    <property type="match status" value="1"/>
</dbReference>
<evidence type="ECO:0000256" key="2">
    <source>
        <dbReference type="ARBA" id="ARBA00022723"/>
    </source>
</evidence>
<dbReference type="Proteomes" id="UP001168363">
    <property type="component" value="Unassembled WGS sequence"/>
</dbReference>
<name>A0ABT8TQJ6_9ACTN</name>
<dbReference type="PANTHER" id="PTHR34820">
    <property type="entry name" value="INNER MEMBRANE PROTEIN YEBZ"/>
    <property type="match status" value="1"/>
</dbReference>
<evidence type="ECO:0000256" key="6">
    <source>
        <dbReference type="SAM" id="Phobius"/>
    </source>
</evidence>
<evidence type="ECO:0000256" key="1">
    <source>
        <dbReference type="ARBA" id="ARBA00004196"/>
    </source>
</evidence>
<evidence type="ECO:0000256" key="7">
    <source>
        <dbReference type="SAM" id="SignalP"/>
    </source>
</evidence>
<sequence length="182" mass="19165">MRWVGYVATTVLLGLLVPTAAFAHDEVVGTSPRNGEEVAALPEEVRIDLGERPRSGSGSVTGPNSQELRRGEVEIDARTLVIPVRSAARRGIYEIEFRAVSRDGHPVVGSLSFALVRQRTASPSPSGEQPLDPLENQERTDSNDAGGDDAASTVSWIGLVVAAGAAIAGVVIAGARSRRSTR</sequence>
<comment type="subcellular location">
    <subcellularLocation>
        <location evidence="1">Cell envelope</location>
    </subcellularLocation>
</comment>
<evidence type="ECO:0000313" key="10">
    <source>
        <dbReference type="Proteomes" id="UP001168363"/>
    </source>
</evidence>
<comment type="caution">
    <text evidence="9">The sequence shown here is derived from an EMBL/GenBank/DDBJ whole genome shotgun (WGS) entry which is preliminary data.</text>
</comment>
<evidence type="ECO:0000256" key="4">
    <source>
        <dbReference type="ARBA" id="ARBA00023008"/>
    </source>
</evidence>
<dbReference type="InterPro" id="IPR007348">
    <property type="entry name" value="CopC_dom"/>
</dbReference>
<dbReference type="PANTHER" id="PTHR34820:SF4">
    <property type="entry name" value="INNER MEMBRANE PROTEIN YEBZ"/>
    <property type="match status" value="1"/>
</dbReference>
<evidence type="ECO:0000256" key="5">
    <source>
        <dbReference type="SAM" id="MobiDB-lite"/>
    </source>
</evidence>
<feature type="chain" id="PRO_5046194580" evidence="7">
    <location>
        <begin position="24"/>
        <end position="182"/>
    </location>
</feature>
<keyword evidence="6" id="KW-0472">Membrane</keyword>
<dbReference type="Gene3D" id="2.60.40.1220">
    <property type="match status" value="1"/>
</dbReference>
<keyword evidence="6" id="KW-0812">Transmembrane</keyword>
<keyword evidence="10" id="KW-1185">Reference proteome</keyword>
<evidence type="ECO:0000313" key="9">
    <source>
        <dbReference type="EMBL" id="MDO3395639.1"/>
    </source>
</evidence>
<accession>A0ABT8TQJ6</accession>
<protein>
    <submittedName>
        <fullName evidence="9">Copper resistance protein CopC</fullName>
    </submittedName>
</protein>
<keyword evidence="2" id="KW-0479">Metal-binding</keyword>
<gene>
    <name evidence="9" type="ORF">QWJ41_07930</name>
</gene>
<dbReference type="SUPFAM" id="SSF81296">
    <property type="entry name" value="E set domains"/>
    <property type="match status" value="1"/>
</dbReference>